<evidence type="ECO:0000256" key="1">
    <source>
        <dbReference type="ARBA" id="ARBA00001974"/>
    </source>
</evidence>
<evidence type="ECO:0000313" key="7">
    <source>
        <dbReference type="EMBL" id="RIY42037.1"/>
    </source>
</evidence>
<sequence length="375" mass="40528">MNVDIECIVVGAGVIGLAVARELSRAGHEVLVVEAEGQIGTGASSRNSEVIHAGLYYPTGSLKARLCVAGRQTLYDYCEAYDIPHKRTGKLIVATHNNQLGALKTLHDKALANGVTDIQWLSASEAVALEPELTCQAALLSPSTGIIDSHALMLSFQGQAERAGCQFVFRTPLQSVEQANGNFHLGFGGADPMSLTARYVVNAAGLAAPNIARLFPWHAHTPRPNAHYCKGHYFSLIQRSPFSHLIYPMPDEAGLGVHLTLDMAGQARFGPDTEWVDTINYAVDPARVERFYEAVRQYWPNLSDDSLMPSYTGVRPKIVGPDQPAADFLIAGPTWHGVPGVVHLLGIESPGLTACLAIAQQCRMALENQDQIKQI</sequence>
<dbReference type="RefSeq" id="WP_119515253.1">
    <property type="nucleotide sequence ID" value="NZ_NQYH01000001.1"/>
</dbReference>
<dbReference type="Pfam" id="PF01266">
    <property type="entry name" value="DAO"/>
    <property type="match status" value="1"/>
</dbReference>
<organism evidence="7 8">
    <name type="scientific">Neopusillimonas maritima</name>
    <dbReference type="NCBI Taxonomy" id="2026239"/>
    <lineage>
        <taxon>Bacteria</taxon>
        <taxon>Pseudomonadati</taxon>
        <taxon>Pseudomonadota</taxon>
        <taxon>Betaproteobacteria</taxon>
        <taxon>Burkholderiales</taxon>
        <taxon>Alcaligenaceae</taxon>
        <taxon>Neopusillimonas</taxon>
    </lineage>
</organism>
<proteinExistence type="inferred from homology"/>
<accession>A0A3A1Z0Z8</accession>
<protein>
    <submittedName>
        <fullName evidence="7">FAD-dependent oxidoreductase</fullName>
    </submittedName>
</protein>
<reference evidence="7 8" key="1">
    <citation type="submission" date="2017-08" db="EMBL/GenBank/DDBJ databases">
        <title>Pusillimonas indicus sp. nov., a member of the family Alcaligenaceae isolated from surface seawater.</title>
        <authorList>
            <person name="Li J."/>
        </authorList>
    </citation>
    <scope>NUCLEOTIDE SEQUENCE [LARGE SCALE GENOMIC DNA]</scope>
    <source>
        <strain evidence="7 8">L52-1-41</strain>
    </source>
</reference>
<dbReference type="PANTHER" id="PTHR43104">
    <property type="entry name" value="L-2-HYDROXYGLUTARATE DEHYDROGENASE, MITOCHONDRIAL"/>
    <property type="match status" value="1"/>
</dbReference>
<dbReference type="InterPro" id="IPR036188">
    <property type="entry name" value="FAD/NAD-bd_sf"/>
</dbReference>
<evidence type="ECO:0000256" key="2">
    <source>
        <dbReference type="ARBA" id="ARBA00022630"/>
    </source>
</evidence>
<dbReference type="InterPro" id="IPR006076">
    <property type="entry name" value="FAD-dep_OxRdtase"/>
</dbReference>
<evidence type="ECO:0000256" key="3">
    <source>
        <dbReference type="ARBA" id="ARBA00022827"/>
    </source>
</evidence>
<name>A0A3A1Z0Z8_9BURK</name>
<dbReference type="Proteomes" id="UP000266206">
    <property type="component" value="Unassembled WGS sequence"/>
</dbReference>
<keyword evidence="4" id="KW-0560">Oxidoreductase</keyword>
<dbReference type="OrthoDB" id="9801699at2"/>
<evidence type="ECO:0000256" key="5">
    <source>
        <dbReference type="ARBA" id="ARBA00037941"/>
    </source>
</evidence>
<dbReference type="EMBL" id="NQYH01000001">
    <property type="protein sequence ID" value="RIY42037.1"/>
    <property type="molecule type" value="Genomic_DNA"/>
</dbReference>
<keyword evidence="2" id="KW-0285">Flavoprotein</keyword>
<dbReference type="AlphaFoldDB" id="A0A3A1Z0Z8"/>
<evidence type="ECO:0000256" key="4">
    <source>
        <dbReference type="ARBA" id="ARBA00023002"/>
    </source>
</evidence>
<dbReference type="SUPFAM" id="SSF51905">
    <property type="entry name" value="FAD/NAD(P)-binding domain"/>
    <property type="match status" value="1"/>
</dbReference>
<evidence type="ECO:0000259" key="6">
    <source>
        <dbReference type="Pfam" id="PF01266"/>
    </source>
</evidence>
<dbReference type="PANTHER" id="PTHR43104:SF4">
    <property type="entry name" value="L-2-HYDROXYGLUTARATE DEHYDROGENASE, MITOCHONDRIAL"/>
    <property type="match status" value="1"/>
</dbReference>
<comment type="similarity">
    <text evidence="5">Belongs to the L2HGDH family.</text>
</comment>
<feature type="domain" description="FAD dependent oxidoreductase" evidence="6">
    <location>
        <begin position="7"/>
        <end position="360"/>
    </location>
</feature>
<comment type="cofactor">
    <cofactor evidence="1">
        <name>FAD</name>
        <dbReference type="ChEBI" id="CHEBI:57692"/>
    </cofactor>
</comment>
<comment type="caution">
    <text evidence="7">The sequence shown here is derived from an EMBL/GenBank/DDBJ whole genome shotgun (WGS) entry which is preliminary data.</text>
</comment>
<keyword evidence="3" id="KW-0274">FAD</keyword>
<dbReference type="GO" id="GO:0047545">
    <property type="term" value="F:(S)-2-hydroxyglutarate dehydrogenase activity"/>
    <property type="evidence" value="ECO:0007669"/>
    <property type="project" value="TreeGrafter"/>
</dbReference>
<gene>
    <name evidence="7" type="ORF">CJP73_00900</name>
</gene>
<dbReference type="Gene3D" id="3.30.9.10">
    <property type="entry name" value="D-Amino Acid Oxidase, subunit A, domain 2"/>
    <property type="match status" value="1"/>
</dbReference>
<dbReference type="Gene3D" id="3.50.50.60">
    <property type="entry name" value="FAD/NAD(P)-binding domain"/>
    <property type="match status" value="1"/>
</dbReference>
<evidence type="ECO:0000313" key="8">
    <source>
        <dbReference type="Proteomes" id="UP000266206"/>
    </source>
</evidence>